<evidence type="ECO:0000313" key="3">
    <source>
        <dbReference type="EMBL" id="GGE81766.1"/>
    </source>
</evidence>
<dbReference type="SUPFAM" id="SSF54523">
    <property type="entry name" value="Pili subunits"/>
    <property type="match status" value="1"/>
</dbReference>
<dbReference type="PANTHER" id="PTHR30093">
    <property type="entry name" value="GENERAL SECRETION PATHWAY PROTEIN G"/>
    <property type="match status" value="1"/>
</dbReference>
<dbReference type="PROSITE" id="PS00409">
    <property type="entry name" value="PROKAR_NTER_METHYL"/>
    <property type="match status" value="1"/>
</dbReference>
<evidence type="ECO:0000256" key="1">
    <source>
        <dbReference type="ARBA" id="ARBA00022481"/>
    </source>
</evidence>
<dbReference type="Pfam" id="PF07963">
    <property type="entry name" value="N_methyl"/>
    <property type="match status" value="1"/>
</dbReference>
<dbReference type="InterPro" id="IPR012902">
    <property type="entry name" value="N_methyl_site"/>
</dbReference>
<dbReference type="InterPro" id="IPR000983">
    <property type="entry name" value="Bac_GSPG_pilin"/>
</dbReference>
<dbReference type="Gene3D" id="3.30.700.10">
    <property type="entry name" value="Glycoprotein, Type 4 Pilin"/>
    <property type="match status" value="1"/>
</dbReference>
<dbReference type="InterPro" id="IPR045584">
    <property type="entry name" value="Pilin-like"/>
</dbReference>
<sequence>MKVTRYQGFTLIELIVVIIILGILAVVAAPKFINLRNDATEQVLKGQYAAFESAVKLYHSGYLAKGYQGAIDNLASFGDGSVDSSANGWPYATTGKDTHIFNACEQLWHGLTDTDLSIAYVEDVDLPKANVDIAYTYSQDPNICTYRSVYFIQRNEETLIMEYQPDTGEVTVRKTHWTPRP</sequence>
<keyword evidence="2" id="KW-1133">Transmembrane helix</keyword>
<keyword evidence="2" id="KW-0472">Membrane</keyword>
<comment type="caution">
    <text evidence="3">The sequence shown here is derived from an EMBL/GenBank/DDBJ whole genome shotgun (WGS) entry which is preliminary data.</text>
</comment>
<dbReference type="NCBIfam" id="TIGR02532">
    <property type="entry name" value="IV_pilin_GFxxxE"/>
    <property type="match status" value="1"/>
</dbReference>
<protein>
    <submittedName>
        <fullName evidence="3">PilD processed protein</fullName>
    </submittedName>
</protein>
<keyword evidence="1" id="KW-0488">Methylation</keyword>
<keyword evidence="4" id="KW-1185">Reference proteome</keyword>
<dbReference type="EMBL" id="BMKO01000005">
    <property type="protein sequence ID" value="GGE81766.1"/>
    <property type="molecule type" value="Genomic_DNA"/>
</dbReference>
<gene>
    <name evidence="3" type="ORF">GCM10011520_22800</name>
</gene>
<evidence type="ECO:0000313" key="4">
    <source>
        <dbReference type="Proteomes" id="UP000606498"/>
    </source>
</evidence>
<feature type="transmembrane region" description="Helical" evidence="2">
    <location>
        <begin position="6"/>
        <end position="29"/>
    </location>
</feature>
<dbReference type="PRINTS" id="PR00813">
    <property type="entry name" value="BCTERIALGSPG"/>
</dbReference>
<proteinExistence type="predicted"/>
<keyword evidence="2" id="KW-0812">Transmembrane</keyword>
<dbReference type="RefSeq" id="WP_100143323.1">
    <property type="nucleotide sequence ID" value="NZ_BMKO01000005.1"/>
</dbReference>
<organism evidence="3 4">
    <name type="scientific">Shewanella carassii</name>
    <dbReference type="NCBI Taxonomy" id="1987584"/>
    <lineage>
        <taxon>Bacteria</taxon>
        <taxon>Pseudomonadati</taxon>
        <taxon>Pseudomonadota</taxon>
        <taxon>Gammaproteobacteria</taxon>
        <taxon>Alteromonadales</taxon>
        <taxon>Shewanellaceae</taxon>
        <taxon>Shewanella</taxon>
    </lineage>
</organism>
<evidence type="ECO:0000256" key="2">
    <source>
        <dbReference type="SAM" id="Phobius"/>
    </source>
</evidence>
<name>A0ABQ1T4D5_9GAMM</name>
<dbReference type="Proteomes" id="UP000606498">
    <property type="component" value="Unassembled WGS sequence"/>
</dbReference>
<reference evidence="4" key="1">
    <citation type="journal article" date="2019" name="Int. J. Syst. Evol. Microbiol.">
        <title>The Global Catalogue of Microorganisms (GCM) 10K type strain sequencing project: providing services to taxonomists for standard genome sequencing and annotation.</title>
        <authorList>
            <consortium name="The Broad Institute Genomics Platform"/>
            <consortium name="The Broad Institute Genome Sequencing Center for Infectious Disease"/>
            <person name="Wu L."/>
            <person name="Ma J."/>
        </authorList>
    </citation>
    <scope>NUCLEOTIDE SEQUENCE [LARGE SCALE GENOMIC DNA]</scope>
    <source>
        <strain evidence="4">CGMCC 1.16033</strain>
    </source>
</reference>
<accession>A0ABQ1T4D5</accession>
<dbReference type="PANTHER" id="PTHR30093:SF7">
    <property type="entry name" value="MSHA MAJOR PILIN SUBUNIT MSHA"/>
    <property type="match status" value="1"/>
</dbReference>